<evidence type="ECO:0000313" key="3">
    <source>
        <dbReference type="WBParaSite" id="ALUE_0000889601-mRNA-1"/>
    </source>
</evidence>
<reference evidence="3" key="1">
    <citation type="submission" date="2023-03" db="UniProtKB">
        <authorList>
            <consortium name="WormBaseParasite"/>
        </authorList>
    </citation>
    <scope>IDENTIFICATION</scope>
</reference>
<keyword evidence="2" id="KW-1185">Reference proteome</keyword>
<dbReference type="WBParaSite" id="ALUE_0000889601-mRNA-1">
    <property type="protein sequence ID" value="ALUE_0000889601-mRNA-1"/>
    <property type="gene ID" value="ALUE_0000889601"/>
</dbReference>
<accession>A0A9J2PH19</accession>
<dbReference type="Proteomes" id="UP000036681">
    <property type="component" value="Unplaced"/>
</dbReference>
<evidence type="ECO:0000313" key="2">
    <source>
        <dbReference type="Proteomes" id="UP000036681"/>
    </source>
</evidence>
<sequence length="159" mass="17240">MIRRRSRSQRRGHGARRCHNGNLYTWAVSDAIDTPPVTAQEIADTTRPHDMLQKAICYRVIILEALKSEVLRQVHKGNPGVGTRKSHHSASLESLHGKKRLVSAAPARSGNRGASSGNGNEKTRCQNGSKTASDAIDEMEDGAGPGNESCPYPTPPFLC</sequence>
<organism evidence="2 3">
    <name type="scientific">Ascaris lumbricoides</name>
    <name type="common">Giant roundworm</name>
    <dbReference type="NCBI Taxonomy" id="6252"/>
    <lineage>
        <taxon>Eukaryota</taxon>
        <taxon>Metazoa</taxon>
        <taxon>Ecdysozoa</taxon>
        <taxon>Nematoda</taxon>
        <taxon>Chromadorea</taxon>
        <taxon>Rhabditida</taxon>
        <taxon>Spirurina</taxon>
        <taxon>Ascaridomorpha</taxon>
        <taxon>Ascaridoidea</taxon>
        <taxon>Ascarididae</taxon>
        <taxon>Ascaris</taxon>
    </lineage>
</organism>
<name>A0A9J2PH19_ASCLU</name>
<feature type="region of interest" description="Disordered" evidence="1">
    <location>
        <begin position="77"/>
        <end position="159"/>
    </location>
</feature>
<dbReference type="AlphaFoldDB" id="A0A9J2PH19"/>
<protein>
    <submittedName>
        <fullName evidence="3">Uncharacterized protein</fullName>
    </submittedName>
</protein>
<feature type="compositionally biased region" description="Low complexity" evidence="1">
    <location>
        <begin position="103"/>
        <end position="120"/>
    </location>
</feature>
<proteinExistence type="predicted"/>
<evidence type="ECO:0000256" key="1">
    <source>
        <dbReference type="SAM" id="MobiDB-lite"/>
    </source>
</evidence>